<keyword evidence="6 16" id="KW-0547">Nucleotide-binding</keyword>
<dbReference type="InterPro" id="IPR023299">
    <property type="entry name" value="ATPase_P-typ_cyto_dom_N"/>
</dbReference>
<accession>A0ABD0LXW0</accession>
<evidence type="ECO:0000313" key="22">
    <source>
        <dbReference type="EMBL" id="KAK7503787.1"/>
    </source>
</evidence>
<dbReference type="SUPFAM" id="SSF81665">
    <property type="entry name" value="Calcium ATPase, transmembrane domain M"/>
    <property type="match status" value="1"/>
</dbReference>
<feature type="binding site" evidence="17">
    <location>
        <position position="412"/>
    </location>
    <ligand>
        <name>Mg(2+)</name>
        <dbReference type="ChEBI" id="CHEBI:18420"/>
    </ligand>
</feature>
<dbReference type="InterPro" id="IPR032631">
    <property type="entry name" value="P-type_ATPase_N"/>
</dbReference>
<dbReference type="EMBL" id="JACVVK020000018">
    <property type="protein sequence ID" value="KAK7503787.1"/>
    <property type="molecule type" value="Genomic_DNA"/>
</dbReference>
<evidence type="ECO:0000256" key="12">
    <source>
        <dbReference type="ARBA" id="ARBA00023136"/>
    </source>
</evidence>
<evidence type="ECO:0000256" key="8">
    <source>
        <dbReference type="ARBA" id="ARBA00022840"/>
    </source>
</evidence>
<keyword evidence="11 18" id="KW-1133">Transmembrane helix</keyword>
<dbReference type="PRINTS" id="PR00119">
    <property type="entry name" value="CATATPASE"/>
</dbReference>
<dbReference type="InterPro" id="IPR006539">
    <property type="entry name" value="P-type_ATPase_IV"/>
</dbReference>
<protein>
    <recommendedName>
        <fullName evidence="18">Phospholipid-transporting ATPase</fullName>
        <ecNumber evidence="18">7.6.2.1</ecNumber>
    </recommendedName>
</protein>
<evidence type="ECO:0000256" key="1">
    <source>
        <dbReference type="ARBA" id="ARBA00001946"/>
    </source>
</evidence>
<dbReference type="NCBIfam" id="TIGR01652">
    <property type="entry name" value="ATPase-Plipid"/>
    <property type="match status" value="2"/>
</dbReference>
<feature type="binding site" evidence="16">
    <location>
        <position position="910"/>
    </location>
    <ligand>
        <name>ATP</name>
        <dbReference type="ChEBI" id="CHEBI:30616"/>
    </ligand>
</feature>
<evidence type="ECO:0000256" key="16">
    <source>
        <dbReference type="PIRSR" id="PIRSR606539-2"/>
    </source>
</evidence>
<comment type="cofactor">
    <cofactor evidence="1 17">
        <name>Mg(2+)</name>
        <dbReference type="ChEBI" id="CHEBI:18420"/>
    </cofactor>
</comment>
<evidence type="ECO:0000256" key="4">
    <source>
        <dbReference type="ARBA" id="ARBA00022692"/>
    </source>
</evidence>
<organism evidence="22 23">
    <name type="scientific">Batillaria attramentaria</name>
    <dbReference type="NCBI Taxonomy" id="370345"/>
    <lineage>
        <taxon>Eukaryota</taxon>
        <taxon>Metazoa</taxon>
        <taxon>Spiralia</taxon>
        <taxon>Lophotrochozoa</taxon>
        <taxon>Mollusca</taxon>
        <taxon>Gastropoda</taxon>
        <taxon>Caenogastropoda</taxon>
        <taxon>Sorbeoconcha</taxon>
        <taxon>Cerithioidea</taxon>
        <taxon>Batillariidae</taxon>
        <taxon>Batillaria</taxon>
    </lineage>
</organism>
<evidence type="ECO:0000256" key="9">
    <source>
        <dbReference type="ARBA" id="ARBA00022842"/>
    </source>
</evidence>
<evidence type="ECO:0000256" key="3">
    <source>
        <dbReference type="ARBA" id="ARBA00008109"/>
    </source>
</evidence>
<feature type="binding site" evidence="17">
    <location>
        <position position="410"/>
    </location>
    <ligand>
        <name>Mg(2+)</name>
        <dbReference type="ChEBI" id="CHEBI:18420"/>
    </ligand>
</feature>
<dbReference type="SFLD" id="SFLDS00003">
    <property type="entry name" value="Haloacid_Dehalogenase"/>
    <property type="match status" value="1"/>
</dbReference>
<dbReference type="SFLD" id="SFLDG00002">
    <property type="entry name" value="C1.7:_P-type_atpase_like"/>
    <property type="match status" value="1"/>
</dbReference>
<feature type="transmembrane region" description="Helical" evidence="18">
    <location>
        <begin position="1076"/>
        <end position="1097"/>
    </location>
</feature>
<dbReference type="PROSITE" id="PS00154">
    <property type="entry name" value="ATPASE_E1_E2"/>
    <property type="match status" value="1"/>
</dbReference>
<dbReference type="InterPro" id="IPR018303">
    <property type="entry name" value="ATPase_P-typ_P_site"/>
</dbReference>
<dbReference type="AlphaFoldDB" id="A0ABD0LXW0"/>
<dbReference type="GO" id="GO:0140327">
    <property type="term" value="F:flippase activity"/>
    <property type="evidence" value="ECO:0007669"/>
    <property type="project" value="UniProtKB-ARBA"/>
</dbReference>
<evidence type="ECO:0000313" key="23">
    <source>
        <dbReference type="Proteomes" id="UP001519460"/>
    </source>
</evidence>
<dbReference type="Gene3D" id="3.40.1110.10">
    <property type="entry name" value="Calcium-transporting ATPase, cytoplasmic domain N"/>
    <property type="match status" value="2"/>
</dbReference>
<feature type="binding site" evidence="16">
    <location>
        <position position="654"/>
    </location>
    <ligand>
        <name>ATP</name>
        <dbReference type="ChEBI" id="CHEBI:30616"/>
    </ligand>
</feature>
<evidence type="ECO:0000256" key="2">
    <source>
        <dbReference type="ARBA" id="ARBA00004477"/>
    </source>
</evidence>
<feature type="binding site" evidence="16">
    <location>
        <position position="612"/>
    </location>
    <ligand>
        <name>ATP</name>
        <dbReference type="ChEBI" id="CHEBI:30616"/>
    </ligand>
</feature>
<keyword evidence="8 16" id="KW-0067">ATP-binding</keyword>
<feature type="region of interest" description="Disordered" evidence="19">
    <location>
        <begin position="1202"/>
        <end position="1245"/>
    </location>
</feature>
<dbReference type="FunFam" id="2.70.150.10:FF:000054">
    <property type="entry name" value="Phospholipid-transporting ATPase"/>
    <property type="match status" value="1"/>
</dbReference>
<evidence type="ECO:0000256" key="19">
    <source>
        <dbReference type="SAM" id="MobiDB-lite"/>
    </source>
</evidence>
<dbReference type="InterPro" id="IPR044492">
    <property type="entry name" value="P_typ_ATPase_HD_dom"/>
</dbReference>
<dbReference type="InterPro" id="IPR023214">
    <property type="entry name" value="HAD_sf"/>
</dbReference>
<feature type="binding site" evidence="16">
    <location>
        <position position="412"/>
    </location>
    <ligand>
        <name>ATP</name>
        <dbReference type="ChEBI" id="CHEBI:30616"/>
    </ligand>
</feature>
<feature type="binding site" evidence="16">
    <location>
        <position position="678"/>
    </location>
    <ligand>
        <name>ATP</name>
        <dbReference type="ChEBI" id="CHEBI:30616"/>
    </ligand>
</feature>
<dbReference type="InterPro" id="IPR032630">
    <property type="entry name" value="P_typ_ATPase_c"/>
</dbReference>
<dbReference type="CDD" id="cd02073">
    <property type="entry name" value="P-type_ATPase_APLT_Dnf-like"/>
    <property type="match status" value="1"/>
</dbReference>
<dbReference type="SUPFAM" id="SSF81660">
    <property type="entry name" value="Metal cation-transporting ATPase, ATP-binding domain N"/>
    <property type="match status" value="1"/>
</dbReference>
<comment type="similarity">
    <text evidence="3 18">Belongs to the cation transport ATPase (P-type) (TC 3.A.3) family. Type IV subfamily.</text>
</comment>
<comment type="subcellular location">
    <subcellularLocation>
        <location evidence="2">Endoplasmic reticulum membrane</location>
        <topology evidence="2">Multi-pass membrane protein</topology>
    </subcellularLocation>
    <subcellularLocation>
        <location evidence="18">Membrane</location>
        <topology evidence="18">Multi-pass membrane protein</topology>
    </subcellularLocation>
</comment>
<name>A0ABD0LXW0_9CAEN</name>
<evidence type="ECO:0000256" key="13">
    <source>
        <dbReference type="ARBA" id="ARBA00034036"/>
    </source>
</evidence>
<evidence type="ECO:0000256" key="17">
    <source>
        <dbReference type="PIRSR" id="PIRSR606539-3"/>
    </source>
</evidence>
<feature type="compositionally biased region" description="Polar residues" evidence="19">
    <location>
        <begin position="1236"/>
        <end position="1245"/>
    </location>
</feature>
<dbReference type="SUPFAM" id="SSF81653">
    <property type="entry name" value="Calcium ATPase, transduction domain A"/>
    <property type="match status" value="1"/>
</dbReference>
<dbReference type="GO" id="GO:0000287">
    <property type="term" value="F:magnesium ion binding"/>
    <property type="evidence" value="ECO:0007669"/>
    <property type="project" value="UniProtKB-UniRule"/>
</dbReference>
<dbReference type="Gene3D" id="3.40.50.1000">
    <property type="entry name" value="HAD superfamily/HAD-like"/>
    <property type="match status" value="2"/>
</dbReference>
<feature type="transmembrane region" description="Helical" evidence="18">
    <location>
        <begin position="1150"/>
        <end position="1170"/>
    </location>
</feature>
<feature type="binding site" evidence="16">
    <location>
        <position position="411"/>
    </location>
    <ligand>
        <name>ATP</name>
        <dbReference type="ChEBI" id="CHEBI:30616"/>
    </ligand>
</feature>
<feature type="active site" description="4-aspartylphosphate intermediate" evidence="15">
    <location>
        <position position="410"/>
    </location>
</feature>
<dbReference type="SUPFAM" id="SSF56784">
    <property type="entry name" value="HAD-like"/>
    <property type="match status" value="1"/>
</dbReference>
<evidence type="ECO:0000256" key="7">
    <source>
        <dbReference type="ARBA" id="ARBA00022824"/>
    </source>
</evidence>
<dbReference type="GO" id="GO:0005524">
    <property type="term" value="F:ATP binding"/>
    <property type="evidence" value="ECO:0007669"/>
    <property type="project" value="UniProtKB-UniRule"/>
</dbReference>
<comment type="caution">
    <text evidence="22">The sequence shown here is derived from an EMBL/GenBank/DDBJ whole genome shotgun (WGS) entry which is preliminary data.</text>
</comment>
<keyword evidence="7" id="KW-0256">Endoplasmic reticulum</keyword>
<keyword evidence="23" id="KW-1185">Reference proteome</keyword>
<dbReference type="InterPro" id="IPR023298">
    <property type="entry name" value="ATPase_P-typ_TM_dom_sf"/>
</dbReference>
<feature type="binding site" evidence="16">
    <location>
        <position position="799"/>
    </location>
    <ligand>
        <name>ATP</name>
        <dbReference type="ChEBI" id="CHEBI:30616"/>
    </ligand>
</feature>
<keyword evidence="12 18" id="KW-0472">Membrane</keyword>
<reference evidence="22 23" key="1">
    <citation type="journal article" date="2023" name="Sci. Data">
        <title>Genome assembly of the Korean intertidal mud-creeper Batillaria attramentaria.</title>
        <authorList>
            <person name="Patra A.K."/>
            <person name="Ho P.T."/>
            <person name="Jun S."/>
            <person name="Lee S.J."/>
            <person name="Kim Y."/>
            <person name="Won Y.J."/>
        </authorList>
    </citation>
    <scope>NUCLEOTIDE SEQUENCE [LARGE SCALE GENOMIC DNA]</scope>
    <source>
        <strain evidence="22">Wonlab-2016</strain>
    </source>
</reference>
<dbReference type="EC" id="7.6.2.1" evidence="18"/>
<dbReference type="FunFam" id="3.40.1110.10:FF:000009">
    <property type="entry name" value="Phospholipid-transporting ATPase"/>
    <property type="match status" value="1"/>
</dbReference>
<keyword evidence="9 17" id="KW-0460">Magnesium</keyword>
<gene>
    <name evidence="22" type="ORF">BaRGS_00004910</name>
</gene>
<dbReference type="Gene3D" id="2.70.150.10">
    <property type="entry name" value="Calcium-transporting ATPase, cytoplasmic transduction domain A"/>
    <property type="match status" value="1"/>
</dbReference>
<evidence type="ECO:0000256" key="6">
    <source>
        <dbReference type="ARBA" id="ARBA00022741"/>
    </source>
</evidence>
<keyword evidence="4 18" id="KW-0812">Transmembrane</keyword>
<keyword evidence="5 17" id="KW-0479">Metal-binding</keyword>
<feature type="binding site" evidence="16">
    <location>
        <position position="798"/>
    </location>
    <ligand>
        <name>ATP</name>
        <dbReference type="ChEBI" id="CHEBI:30616"/>
    </ligand>
</feature>
<feature type="binding site" evidence="17">
    <location>
        <position position="940"/>
    </location>
    <ligand>
        <name>Mg(2+)</name>
        <dbReference type="ChEBI" id="CHEBI:18420"/>
    </ligand>
</feature>
<dbReference type="InterPro" id="IPR008250">
    <property type="entry name" value="ATPase_P-typ_transduc_dom_A_sf"/>
</dbReference>
<dbReference type="InterPro" id="IPR001757">
    <property type="entry name" value="P_typ_ATPase"/>
</dbReference>
<feature type="compositionally biased region" description="Polar residues" evidence="19">
    <location>
        <begin position="1209"/>
        <end position="1222"/>
    </location>
</feature>
<dbReference type="InterPro" id="IPR036412">
    <property type="entry name" value="HAD-like_sf"/>
</dbReference>
<dbReference type="Pfam" id="PF16212">
    <property type="entry name" value="PhoLip_ATPase_C"/>
    <property type="match status" value="1"/>
</dbReference>
<evidence type="ECO:0000259" key="21">
    <source>
        <dbReference type="Pfam" id="PF16212"/>
    </source>
</evidence>
<dbReference type="PANTHER" id="PTHR24092:SF218">
    <property type="entry name" value="PHOSPHOLIPID-TRANSPORTING ATPASE"/>
    <property type="match status" value="1"/>
</dbReference>
<sequence>MGNCLKRGNVLPKERPIVPNHTVPDDVLPKHKAHPNHNYKSNRIKTTKYSVITFLPKNLFEQFHRFANIYFIFVVALNWVPEVQAFAKEVAALPVLFVLMVTAIKDAYEDFRRYRSDKKINALTCRVYSKAEERYVKAEWASAYPGDFVHLSCNEIIPADILLLRSSDTAGICHIETSNLDGENNLKQRQKVSGIDTERDDFDPRQFTYTVMVDQPNTSIYSFKGYVMKNGEKIPLNSSNLLLRGCMIKNTDFIEGMVLYAGHETKAMMNNRGPRYKRSQLERRINRDVIWCVILLLFLCFFCAIGSGIWLGGYNDITDNTNLVPFIPFSDLDFYSPLFQGFIVFWTYIIIYQSVIPLPLYVSVELVKLGQVYFIMQDLELYDEESDKRLECRALNITEDLGQIEYIFSDKTGTLTENKMEFKSCTVGGVDYPHIPGDDSYTGQSDFDSRLSLAGVSRSSSIYENLPLEPALQRELSNMCLRSLESVELTIPPHVKRVQEFFLLMAICNTVVVSHHPHEDLMDESGFLAEPYFNRNADQASEAMDHYNRLQQTSTPVSVSKSSKFGSRLSLSASQSDLGDYPATLSEGSVTGSSFLSDYSLRTRYEAESPDELALVKAASTYGCRLLKRSPDKVIVWLPAEGEVEFAVLNVLHFDATRKRMSVIVRHPLSNEIILFVKGADTAILSILNKRYKEDHEDKHTVSETEKHLMSYALRGLRTLCMARKVLSEDEYQAWLVGQKEAESAMEDRDRKIMDSACRIENDLDLLGATGIEDKLQDGVPETIAKLREAGINVWVLTGDKQETAIQIAYASKLISKDQIVITINAHNKDETQDLLVHHLGQIHRDWSGQQQTQADIDTAVVPGPNPANADGQMYAMVIDGQTLNHALLPENEKFFLALSQKCQSVVCCRATPIQKGNVVKLVRDHLEKMTLAIGDGANDVSMIQTADIGVGISGQEGMQAVMASDFAIARFRFLERLLLVHGHWCYDRLAKFAGIMFYKSLISVWVLFWFQIFSGFSGSLMIDSLYLTLQHVAFTALPPLINGVFDKDLSAETLLANPVLYKPCQRSEAYENSAVGIWEFGTTICVCEILSILLMFGIETTSWVWLQWLVLVLSFIIFWMFCVILNAIFFTFDHPSNPYWVMENTISTPIHSCIVIITCVVALMPRLLVRTLQMSLFPNEIHIARRQEKCQAEDEDLKISVHSPEPRGQQTNGDLPHNSNVPLRENSSRARHWHTSVTEESIIT</sequence>
<dbReference type="Proteomes" id="UP001519460">
    <property type="component" value="Unassembled WGS sequence"/>
</dbReference>
<dbReference type="FunFam" id="3.40.50.1000:FF:000001">
    <property type="entry name" value="Phospholipid-transporting ATPase IC"/>
    <property type="match status" value="1"/>
</dbReference>
<dbReference type="GO" id="GO:0005789">
    <property type="term" value="C:endoplasmic reticulum membrane"/>
    <property type="evidence" value="ECO:0007669"/>
    <property type="project" value="UniProtKB-SubCell"/>
</dbReference>
<dbReference type="PANTHER" id="PTHR24092">
    <property type="entry name" value="PROBABLE PHOSPHOLIPID-TRANSPORTING ATPASE"/>
    <property type="match status" value="1"/>
</dbReference>
<feature type="domain" description="P-type ATPase C-terminal" evidence="21">
    <location>
        <begin position="962"/>
        <end position="1072"/>
    </location>
</feature>
<comment type="catalytic activity">
    <reaction evidence="14">
        <text>a beta-D-glucosyl-(1&lt;-&gt;1')-N-acylsphing-4-enine(out) + ATP + H2O = a beta-D-glucosyl-(1&lt;-&gt;1')-N-acylsphing-4-enine(in) + ADP + phosphate + H(+)</text>
        <dbReference type="Rhea" id="RHEA:66036"/>
        <dbReference type="ChEBI" id="CHEBI:15377"/>
        <dbReference type="ChEBI" id="CHEBI:15378"/>
        <dbReference type="ChEBI" id="CHEBI:22801"/>
        <dbReference type="ChEBI" id="CHEBI:30616"/>
        <dbReference type="ChEBI" id="CHEBI:43474"/>
        <dbReference type="ChEBI" id="CHEBI:456216"/>
    </reaction>
    <physiologicalReaction direction="left-to-right" evidence="14">
        <dbReference type="Rhea" id="RHEA:66037"/>
    </physiologicalReaction>
</comment>
<evidence type="ECO:0000256" key="15">
    <source>
        <dbReference type="PIRSR" id="PIRSR606539-1"/>
    </source>
</evidence>
<feature type="binding site" evidence="16">
    <location>
        <position position="718"/>
    </location>
    <ligand>
        <name>ATP</name>
        <dbReference type="ChEBI" id="CHEBI:30616"/>
    </ligand>
</feature>
<evidence type="ECO:0000256" key="14">
    <source>
        <dbReference type="ARBA" id="ARBA00050913"/>
    </source>
</evidence>
<feature type="binding site" evidence="16">
    <location>
        <position position="800"/>
    </location>
    <ligand>
        <name>ATP</name>
        <dbReference type="ChEBI" id="CHEBI:30616"/>
    </ligand>
</feature>
<dbReference type="Pfam" id="PF13246">
    <property type="entry name" value="Cation_ATPase"/>
    <property type="match status" value="1"/>
</dbReference>
<feature type="binding site" evidence="16">
    <location>
        <position position="939"/>
    </location>
    <ligand>
        <name>ATP</name>
        <dbReference type="ChEBI" id="CHEBI:30616"/>
    </ligand>
</feature>
<comment type="catalytic activity">
    <reaction evidence="13 18">
        <text>ATP + H2O + phospholipidSide 1 = ADP + phosphate + phospholipidSide 2.</text>
        <dbReference type="EC" id="7.6.2.1"/>
    </reaction>
</comment>
<feature type="binding site" evidence="16">
    <location>
        <position position="916"/>
    </location>
    <ligand>
        <name>ATP</name>
        <dbReference type="ChEBI" id="CHEBI:30616"/>
    </ligand>
</feature>
<evidence type="ECO:0000256" key="18">
    <source>
        <dbReference type="RuleBase" id="RU362033"/>
    </source>
</evidence>
<feature type="transmembrane region" description="Helical" evidence="18">
    <location>
        <begin position="1002"/>
        <end position="1023"/>
    </location>
</feature>
<dbReference type="NCBIfam" id="TIGR01494">
    <property type="entry name" value="ATPase_P-type"/>
    <property type="match status" value="1"/>
</dbReference>
<feature type="domain" description="P-type ATPase N-terminal" evidence="20">
    <location>
        <begin position="33"/>
        <end position="89"/>
    </location>
</feature>
<keyword evidence="10 18" id="KW-1278">Translocase</keyword>
<dbReference type="Gene3D" id="1.20.1110.10">
    <property type="entry name" value="Calcium-transporting ATPase, transmembrane domain"/>
    <property type="match status" value="1"/>
</dbReference>
<feature type="binding site" evidence="17">
    <location>
        <position position="936"/>
    </location>
    <ligand>
        <name>Mg(2+)</name>
        <dbReference type="ChEBI" id="CHEBI:18420"/>
    </ligand>
</feature>
<evidence type="ECO:0000256" key="11">
    <source>
        <dbReference type="ARBA" id="ARBA00022989"/>
    </source>
</evidence>
<dbReference type="FunFam" id="3.40.50.1000:FF:000023">
    <property type="entry name" value="Phospholipid-transporting ATPase"/>
    <property type="match status" value="1"/>
</dbReference>
<evidence type="ECO:0000256" key="5">
    <source>
        <dbReference type="ARBA" id="ARBA00022723"/>
    </source>
</evidence>
<evidence type="ECO:0000259" key="20">
    <source>
        <dbReference type="Pfam" id="PF16209"/>
    </source>
</evidence>
<evidence type="ECO:0000256" key="10">
    <source>
        <dbReference type="ARBA" id="ARBA00022967"/>
    </source>
</evidence>
<dbReference type="Pfam" id="PF08282">
    <property type="entry name" value="Hydrolase_3"/>
    <property type="match status" value="1"/>
</dbReference>
<comment type="caution">
    <text evidence="18">Lacks conserved residue(s) required for the propagation of feature annotation.</text>
</comment>
<dbReference type="SFLD" id="SFLDF00027">
    <property type="entry name" value="p-type_atpase"/>
    <property type="match status" value="1"/>
</dbReference>
<feature type="transmembrane region" description="Helical" evidence="18">
    <location>
        <begin position="289"/>
        <end position="314"/>
    </location>
</feature>
<proteinExistence type="inferred from homology"/>
<feature type="transmembrane region" description="Helical" evidence="18">
    <location>
        <begin position="1109"/>
        <end position="1130"/>
    </location>
</feature>
<feature type="binding site" evidence="16">
    <location>
        <position position="410"/>
    </location>
    <ligand>
        <name>ATP</name>
        <dbReference type="ChEBI" id="CHEBI:30616"/>
    </ligand>
</feature>
<dbReference type="Pfam" id="PF16209">
    <property type="entry name" value="PhoLip_ATPase_N"/>
    <property type="match status" value="1"/>
</dbReference>
<feature type="binding site" evidence="16">
    <location>
        <position position="940"/>
    </location>
    <ligand>
        <name>ATP</name>
        <dbReference type="ChEBI" id="CHEBI:30616"/>
    </ligand>
</feature>